<dbReference type="PANTHER" id="PTHR17985:SF8">
    <property type="entry name" value="TRANSPORT AND GOLGI ORGANIZATION PROTEIN 2 HOMOLOG"/>
    <property type="match status" value="1"/>
</dbReference>
<dbReference type="Pfam" id="PF05742">
    <property type="entry name" value="TANGO2"/>
    <property type="match status" value="1"/>
</dbReference>
<proteinExistence type="predicted"/>
<organism evidence="1 2">
    <name type="scientific">Sphagnurus paluster</name>
    <dbReference type="NCBI Taxonomy" id="117069"/>
    <lineage>
        <taxon>Eukaryota</taxon>
        <taxon>Fungi</taxon>
        <taxon>Dikarya</taxon>
        <taxon>Basidiomycota</taxon>
        <taxon>Agaricomycotina</taxon>
        <taxon>Agaricomycetes</taxon>
        <taxon>Agaricomycetidae</taxon>
        <taxon>Agaricales</taxon>
        <taxon>Tricholomatineae</taxon>
        <taxon>Lyophyllaceae</taxon>
        <taxon>Sphagnurus</taxon>
    </lineage>
</organism>
<evidence type="ECO:0000313" key="2">
    <source>
        <dbReference type="Proteomes" id="UP000717328"/>
    </source>
</evidence>
<reference evidence="1" key="2">
    <citation type="submission" date="2021-10" db="EMBL/GenBank/DDBJ databases">
        <title>Phylogenomics reveals ancestral predisposition of the termite-cultivated fungus Termitomyces towards a domesticated lifestyle.</title>
        <authorList>
            <person name="Auxier B."/>
            <person name="Grum-Grzhimaylo A."/>
            <person name="Cardenas M.E."/>
            <person name="Lodge J.D."/>
            <person name="Laessoe T."/>
            <person name="Pedersen O."/>
            <person name="Smith M.E."/>
            <person name="Kuyper T.W."/>
            <person name="Franco-Molano E.A."/>
            <person name="Baroni T.J."/>
            <person name="Aanen D.K."/>
        </authorList>
    </citation>
    <scope>NUCLEOTIDE SEQUENCE</scope>
    <source>
        <strain evidence="1">D49</strain>
    </source>
</reference>
<gene>
    <name evidence="1" type="ORF">H0H81_010559</name>
</gene>
<dbReference type="EMBL" id="JABCKI010005747">
    <property type="protein sequence ID" value="KAG5638749.1"/>
    <property type="molecule type" value="Genomic_DNA"/>
</dbReference>
<dbReference type="PANTHER" id="PTHR17985">
    <property type="entry name" value="SER/THR-RICH PROTEIN T10 IN DGCR REGION"/>
    <property type="match status" value="1"/>
</dbReference>
<dbReference type="GO" id="GO:0007030">
    <property type="term" value="P:Golgi organization"/>
    <property type="evidence" value="ECO:0007669"/>
    <property type="project" value="TreeGrafter"/>
</dbReference>
<evidence type="ECO:0000313" key="1">
    <source>
        <dbReference type="EMBL" id="KAG5638749.1"/>
    </source>
</evidence>
<name>A0A9P7FX66_9AGAR</name>
<sequence>MCIALWALDHQDYALILFSNRDEFLSRPTQDAHFHDFETGIESRSGNAEGNILSGRDIKAGGTWFGVTRTGRVALLGSLTSNFLLSDSLESLEDQVRRMTPQDAKFAGFNLLLFTAAPQGRADGPLHFDPLLVTNHGSGGTITSLPLSAPERLCGCVSNAVGELNKDWPKVKQAKKEFDGLLQTLCVDTKEEELTDRLFNLLADFSESWRTPESVTERSHLRKTIHVAPFGISLDVKKTGETVFIERDIWKLVDGQAVKASPESQRVFRFQIKPK</sequence>
<protein>
    <recommendedName>
        <fullName evidence="3">DUF833-domain-containing protein</fullName>
    </recommendedName>
</protein>
<comment type="caution">
    <text evidence="1">The sequence shown here is derived from an EMBL/GenBank/DDBJ whole genome shotgun (WGS) entry which is preliminary data.</text>
</comment>
<evidence type="ECO:0008006" key="3">
    <source>
        <dbReference type="Google" id="ProtNLM"/>
    </source>
</evidence>
<reference evidence="1" key="1">
    <citation type="submission" date="2021-02" db="EMBL/GenBank/DDBJ databases">
        <authorList>
            <person name="Nieuwenhuis M."/>
            <person name="Van De Peppel L.J.J."/>
        </authorList>
    </citation>
    <scope>NUCLEOTIDE SEQUENCE</scope>
    <source>
        <strain evidence="1">D49</strain>
    </source>
</reference>
<dbReference type="InterPro" id="IPR008551">
    <property type="entry name" value="TANGO2"/>
</dbReference>
<dbReference type="GO" id="GO:0005794">
    <property type="term" value="C:Golgi apparatus"/>
    <property type="evidence" value="ECO:0007669"/>
    <property type="project" value="TreeGrafter"/>
</dbReference>
<dbReference type="OrthoDB" id="191601at2759"/>
<keyword evidence="2" id="KW-1185">Reference proteome</keyword>
<dbReference type="AlphaFoldDB" id="A0A9P7FX66"/>
<dbReference type="GO" id="GO:0009306">
    <property type="term" value="P:protein secretion"/>
    <property type="evidence" value="ECO:0007669"/>
    <property type="project" value="TreeGrafter"/>
</dbReference>
<dbReference type="Proteomes" id="UP000717328">
    <property type="component" value="Unassembled WGS sequence"/>
</dbReference>
<accession>A0A9P7FX66</accession>